<reference evidence="2" key="1">
    <citation type="submission" date="2023-01" db="EMBL/GenBank/DDBJ databases">
        <title>Xenophilus mangrovi sp. nov., isolated from soil of Mangrove nature reserve.</title>
        <authorList>
            <person name="Xu S."/>
            <person name="Liu Z."/>
            <person name="Xu Y."/>
        </authorList>
    </citation>
    <scope>NUCLEOTIDE SEQUENCE</scope>
    <source>
        <strain evidence="2">YW8</strain>
    </source>
</reference>
<keyword evidence="3" id="KW-1185">Reference proteome</keyword>
<evidence type="ECO:0000313" key="3">
    <source>
        <dbReference type="Proteomes" id="UP001212602"/>
    </source>
</evidence>
<feature type="transmembrane region" description="Helical" evidence="1">
    <location>
        <begin position="14"/>
        <end position="34"/>
    </location>
</feature>
<comment type="caution">
    <text evidence="2">The sequence shown here is derived from an EMBL/GenBank/DDBJ whole genome shotgun (WGS) entry which is preliminary data.</text>
</comment>
<dbReference type="RefSeq" id="WP_271426686.1">
    <property type="nucleotide sequence ID" value="NZ_JAQIPB010000001.1"/>
</dbReference>
<name>A0AAE3SYE9_9BURK</name>
<dbReference type="EMBL" id="JAQIPB010000001">
    <property type="protein sequence ID" value="MDA7415430.1"/>
    <property type="molecule type" value="Genomic_DNA"/>
</dbReference>
<evidence type="ECO:0000313" key="2">
    <source>
        <dbReference type="EMBL" id="MDA7415430.1"/>
    </source>
</evidence>
<organism evidence="2 3">
    <name type="scientific">Xenophilus arseniciresistens</name>
    <dbReference type="NCBI Taxonomy" id="1283306"/>
    <lineage>
        <taxon>Bacteria</taxon>
        <taxon>Pseudomonadati</taxon>
        <taxon>Pseudomonadota</taxon>
        <taxon>Betaproteobacteria</taxon>
        <taxon>Burkholderiales</taxon>
        <taxon>Comamonadaceae</taxon>
        <taxon>Xenophilus</taxon>
    </lineage>
</organism>
<dbReference type="Proteomes" id="UP001212602">
    <property type="component" value="Unassembled WGS sequence"/>
</dbReference>
<keyword evidence="1" id="KW-0472">Membrane</keyword>
<accession>A0AAE3SYE9</accession>
<sequence>MIAPLPPRKPFKPWILALMIAGAGCAFVAAWFSFQQNPVWATRFGIGALVLYVAAIVARRSGR</sequence>
<keyword evidence="1" id="KW-0812">Transmembrane</keyword>
<proteinExistence type="predicted"/>
<keyword evidence="1" id="KW-1133">Transmembrane helix</keyword>
<evidence type="ECO:0000256" key="1">
    <source>
        <dbReference type="SAM" id="Phobius"/>
    </source>
</evidence>
<dbReference type="AlphaFoldDB" id="A0AAE3SYE9"/>
<feature type="transmembrane region" description="Helical" evidence="1">
    <location>
        <begin position="40"/>
        <end position="58"/>
    </location>
</feature>
<gene>
    <name evidence="2" type="ORF">PGB34_03550</name>
</gene>
<protein>
    <submittedName>
        <fullName evidence="2">Uncharacterized protein</fullName>
    </submittedName>
</protein>